<dbReference type="EMBL" id="JAZHXJ010000161">
    <property type="protein sequence ID" value="KAL1871061.1"/>
    <property type="molecule type" value="Genomic_DNA"/>
</dbReference>
<dbReference type="SMART" id="SM00066">
    <property type="entry name" value="GAL4"/>
    <property type="match status" value="1"/>
</dbReference>
<dbReference type="SUPFAM" id="SSF57701">
    <property type="entry name" value="Zn2/Cys6 DNA-binding domain"/>
    <property type="match status" value="1"/>
</dbReference>
<evidence type="ECO:0000313" key="5">
    <source>
        <dbReference type="Proteomes" id="UP001586593"/>
    </source>
</evidence>
<feature type="compositionally biased region" description="Low complexity" evidence="2">
    <location>
        <begin position="17"/>
        <end position="27"/>
    </location>
</feature>
<evidence type="ECO:0000313" key="4">
    <source>
        <dbReference type="EMBL" id="KAL1871061.1"/>
    </source>
</evidence>
<sequence length="697" mass="76442">MDRRHSDASASLPRHPSNASLSLSSGSQRKERGAIAAQACDTCRSRKQKCDEQRPKCGTCQKFNLECNYREPQPTKKDKTLVEILDRIKSLEGKIDTLSIHSPLVASRLASTPTGVAAFNQLHPSLPPTSPGILTPLGAAPTLLLSDAPETVPSLRGDGQYGYVSSVYQMLAWPVVRQLLESTQSKLCLDPPAFVQDSPALCLGLLDRSQRLPVDTTGSDAQGSSLGIPINPPGTISLGISDLTWDAMQQLSKSYFDTFNLLYPILDRQSFQSETMALVFNNGFDEEMASTLALLVFALGEVAIAGTRGIPVHVFNGRPSGVKGGTASRPPGLTLFNEARRRMGFNLADCSLENVQIFALASLYYGSCCRHLEFWRMTTSASLACQALITRSVHLELGFPLTGLEKFEPIVGLPDFSGPFNRDDYLGNESSHFQEHFASQIVLRRLLVDFHNTLSQASSSPSALASTALPLTAFSDSPPRDPLSHATIQQLALQLEQWHGMLPAALKWPEDNPSAFPSTASEAYDPGSGVGHVPSHLMFSTDLDAPPAVYPYVLDLQAALLRARYYHVKYLIHRPFLYKALHHPDVVTHEDAVGVATCLRSALRWPVALSPACARKRLMPCLFFWTQNLLGVLIVLRLSERVPLLRRVRATLCGERFEIEARETVGLCIDWVRDLRDVDAAAAWAWGIVKGLYGLED</sequence>
<organism evidence="4 5">
    <name type="scientific">Phialemonium thermophilum</name>
    <dbReference type="NCBI Taxonomy" id="223376"/>
    <lineage>
        <taxon>Eukaryota</taxon>
        <taxon>Fungi</taxon>
        <taxon>Dikarya</taxon>
        <taxon>Ascomycota</taxon>
        <taxon>Pezizomycotina</taxon>
        <taxon>Sordariomycetes</taxon>
        <taxon>Sordariomycetidae</taxon>
        <taxon>Cephalothecales</taxon>
        <taxon>Cephalothecaceae</taxon>
        <taxon>Phialemonium</taxon>
    </lineage>
</organism>
<evidence type="ECO:0000256" key="2">
    <source>
        <dbReference type="SAM" id="MobiDB-lite"/>
    </source>
</evidence>
<feature type="domain" description="Zn(2)-C6 fungal-type" evidence="3">
    <location>
        <begin position="39"/>
        <end position="69"/>
    </location>
</feature>
<reference evidence="4 5" key="1">
    <citation type="journal article" date="2024" name="Commun. Biol.">
        <title>Comparative genomic analysis of thermophilic fungi reveals convergent evolutionary adaptations and gene losses.</title>
        <authorList>
            <person name="Steindorff A.S."/>
            <person name="Aguilar-Pontes M.V."/>
            <person name="Robinson A.J."/>
            <person name="Andreopoulos B."/>
            <person name="LaButti K."/>
            <person name="Kuo A."/>
            <person name="Mondo S."/>
            <person name="Riley R."/>
            <person name="Otillar R."/>
            <person name="Haridas S."/>
            <person name="Lipzen A."/>
            <person name="Grimwood J."/>
            <person name="Schmutz J."/>
            <person name="Clum A."/>
            <person name="Reid I.D."/>
            <person name="Moisan M.C."/>
            <person name="Butler G."/>
            <person name="Nguyen T.T.M."/>
            <person name="Dewar K."/>
            <person name="Conant G."/>
            <person name="Drula E."/>
            <person name="Henrissat B."/>
            <person name="Hansel C."/>
            <person name="Singer S."/>
            <person name="Hutchinson M.I."/>
            <person name="de Vries R.P."/>
            <person name="Natvig D.O."/>
            <person name="Powell A.J."/>
            <person name="Tsang A."/>
            <person name="Grigoriev I.V."/>
        </authorList>
    </citation>
    <scope>NUCLEOTIDE SEQUENCE [LARGE SCALE GENOMIC DNA]</scope>
    <source>
        <strain evidence="4 5">ATCC 24622</strain>
    </source>
</reference>
<dbReference type="CDD" id="cd12148">
    <property type="entry name" value="fungal_TF_MHR"/>
    <property type="match status" value="1"/>
</dbReference>
<dbReference type="PANTHER" id="PTHR47785:SF6">
    <property type="entry name" value="ZN(II)2CYS6 TRANSCRIPTION FACTOR (EUROFUNG)"/>
    <property type="match status" value="1"/>
</dbReference>
<dbReference type="Proteomes" id="UP001586593">
    <property type="component" value="Unassembled WGS sequence"/>
</dbReference>
<keyword evidence="1" id="KW-0539">Nucleus</keyword>
<keyword evidence="5" id="KW-1185">Reference proteome</keyword>
<proteinExistence type="predicted"/>
<dbReference type="PROSITE" id="PS00463">
    <property type="entry name" value="ZN2_CY6_FUNGAL_1"/>
    <property type="match status" value="1"/>
</dbReference>
<dbReference type="InterPro" id="IPR001138">
    <property type="entry name" value="Zn2Cys6_DnaBD"/>
</dbReference>
<protein>
    <recommendedName>
        <fullName evidence="3">Zn(2)-C6 fungal-type domain-containing protein</fullName>
    </recommendedName>
</protein>
<dbReference type="Pfam" id="PF00172">
    <property type="entry name" value="Zn_clus"/>
    <property type="match status" value="1"/>
</dbReference>
<dbReference type="PROSITE" id="PS50048">
    <property type="entry name" value="ZN2_CY6_FUNGAL_2"/>
    <property type="match status" value="1"/>
</dbReference>
<gene>
    <name evidence="4" type="ORF">VTK73DRAFT_2257</name>
</gene>
<dbReference type="PANTHER" id="PTHR47785">
    <property type="entry name" value="ZN(II)2CYS6 TRANSCRIPTION FACTOR (EUROFUNG)-RELATED-RELATED"/>
    <property type="match status" value="1"/>
</dbReference>
<comment type="caution">
    <text evidence="4">The sequence shown here is derived from an EMBL/GenBank/DDBJ whole genome shotgun (WGS) entry which is preliminary data.</text>
</comment>
<dbReference type="CDD" id="cd00067">
    <property type="entry name" value="GAL4"/>
    <property type="match status" value="1"/>
</dbReference>
<feature type="region of interest" description="Disordered" evidence="2">
    <location>
        <begin position="1"/>
        <end position="36"/>
    </location>
</feature>
<accession>A0ABR3X5Q8</accession>
<evidence type="ECO:0000256" key="1">
    <source>
        <dbReference type="ARBA" id="ARBA00023242"/>
    </source>
</evidence>
<dbReference type="InterPro" id="IPR053181">
    <property type="entry name" value="EcdB-like_regulator"/>
</dbReference>
<evidence type="ECO:0000259" key="3">
    <source>
        <dbReference type="PROSITE" id="PS50048"/>
    </source>
</evidence>
<dbReference type="InterPro" id="IPR036864">
    <property type="entry name" value="Zn2-C6_fun-type_DNA-bd_sf"/>
</dbReference>
<name>A0ABR3X5Q8_9PEZI</name>
<dbReference type="Gene3D" id="4.10.240.10">
    <property type="entry name" value="Zn(2)-C6 fungal-type DNA-binding domain"/>
    <property type="match status" value="1"/>
</dbReference>